<accession>A0A0C2ZFG9</accession>
<keyword evidence="2" id="KW-1185">Reference proteome</keyword>
<reference evidence="2" key="2">
    <citation type="submission" date="2015-01" db="EMBL/GenBank/DDBJ databases">
        <title>Evolutionary Origins and Diversification of the Mycorrhizal Mutualists.</title>
        <authorList>
            <consortium name="DOE Joint Genome Institute"/>
            <consortium name="Mycorrhizal Genomics Consortium"/>
            <person name="Kohler A."/>
            <person name="Kuo A."/>
            <person name="Nagy L.G."/>
            <person name="Floudas D."/>
            <person name="Copeland A."/>
            <person name="Barry K.W."/>
            <person name="Cichocki N."/>
            <person name="Veneault-Fourrey C."/>
            <person name="LaButti K."/>
            <person name="Lindquist E.A."/>
            <person name="Lipzen A."/>
            <person name="Lundell T."/>
            <person name="Morin E."/>
            <person name="Murat C."/>
            <person name="Riley R."/>
            <person name="Ohm R."/>
            <person name="Sun H."/>
            <person name="Tunlid A."/>
            <person name="Henrissat B."/>
            <person name="Grigoriev I.V."/>
            <person name="Hibbett D.S."/>
            <person name="Martin F."/>
        </authorList>
    </citation>
    <scope>NUCLEOTIDE SEQUENCE [LARGE SCALE GENOMIC DNA]</scope>
    <source>
        <strain evidence="2">Foug A</strain>
    </source>
</reference>
<dbReference type="InParanoid" id="A0A0C2ZFG9"/>
<dbReference type="OrthoDB" id="2685413at2759"/>
<organism evidence="1 2">
    <name type="scientific">Scleroderma citrinum Foug A</name>
    <dbReference type="NCBI Taxonomy" id="1036808"/>
    <lineage>
        <taxon>Eukaryota</taxon>
        <taxon>Fungi</taxon>
        <taxon>Dikarya</taxon>
        <taxon>Basidiomycota</taxon>
        <taxon>Agaricomycotina</taxon>
        <taxon>Agaricomycetes</taxon>
        <taxon>Agaricomycetidae</taxon>
        <taxon>Boletales</taxon>
        <taxon>Sclerodermatineae</taxon>
        <taxon>Sclerodermataceae</taxon>
        <taxon>Scleroderma</taxon>
    </lineage>
</organism>
<evidence type="ECO:0000313" key="1">
    <source>
        <dbReference type="EMBL" id="KIM51597.1"/>
    </source>
</evidence>
<dbReference type="STRING" id="1036808.A0A0C2ZFG9"/>
<evidence type="ECO:0000313" key="2">
    <source>
        <dbReference type="Proteomes" id="UP000053989"/>
    </source>
</evidence>
<reference evidence="1 2" key="1">
    <citation type="submission" date="2014-04" db="EMBL/GenBank/DDBJ databases">
        <authorList>
            <consortium name="DOE Joint Genome Institute"/>
            <person name="Kuo A."/>
            <person name="Kohler A."/>
            <person name="Nagy L.G."/>
            <person name="Floudas D."/>
            <person name="Copeland A."/>
            <person name="Barry K.W."/>
            <person name="Cichocki N."/>
            <person name="Veneault-Fourrey C."/>
            <person name="LaButti K."/>
            <person name="Lindquist E.A."/>
            <person name="Lipzen A."/>
            <person name="Lundell T."/>
            <person name="Morin E."/>
            <person name="Murat C."/>
            <person name="Sun H."/>
            <person name="Tunlid A."/>
            <person name="Henrissat B."/>
            <person name="Grigoriev I.V."/>
            <person name="Hibbett D.S."/>
            <person name="Martin F."/>
            <person name="Nordberg H.P."/>
            <person name="Cantor M.N."/>
            <person name="Hua S.X."/>
        </authorList>
    </citation>
    <scope>NUCLEOTIDE SEQUENCE [LARGE SCALE GENOMIC DNA]</scope>
    <source>
        <strain evidence="1 2">Foug A</strain>
    </source>
</reference>
<protein>
    <submittedName>
        <fullName evidence="1">Uncharacterized protein</fullName>
    </submittedName>
</protein>
<dbReference type="HOGENOM" id="CLU_019184_0_0_1"/>
<dbReference type="Proteomes" id="UP000053989">
    <property type="component" value="Unassembled WGS sequence"/>
</dbReference>
<gene>
    <name evidence="1" type="ORF">SCLCIDRAFT_1224343</name>
</gene>
<sequence>MSVFNPRILEACIRDVNARLSDHQKASVLLYALDLLPPESSRVVTENAVHSLLRVCGLSSADMTRALLVRAKTRLAAGYRTSAQQDLYSVLTVDPHNQDVKAIIHLQHLHPEMLLREPEVPPRFSTEVWREIALFLPKRDLRSLLLVPHPLGRIASQLLFREIDLHLTPLYEPSDMDVYAPEAAEYVDRNLDSWHHQRSADILTRILVDSHFAGQIRSLTVHAASQDASQSLAFQVGMLLNSLPRLLNLRKVHCSGSRELISRMVTCMHRHNPKLQRLSLELADDTADIDIPKFKHLTHFSLHSDGGDSGSTHVFIGQSRETLRALAIRNICWHFPADALSIRQLTHLEFSGHLSSDMFSEILSNGHQLESLMLTGPLECSPSPLFRQHCTSLPFLRHFSLDITSIPRQALDRDLCPAISEFLRPRTQLYAYRLFVPCGEHRRIGFDASAWGVLPALANLRSLSMTYPNDLSSALAGWLVPRTVQALTLELSAITTEATSFLKQIRPGVPPSLKYIGLMLSAPIRSVTSVVEHGFPQVRVVKIGGNIWSVTRTEEGSFHMDQWPYRRVRYQAQEWLESMECSDAIWKGVNGI</sequence>
<dbReference type="Gene3D" id="3.80.10.10">
    <property type="entry name" value="Ribonuclease Inhibitor"/>
    <property type="match status" value="1"/>
</dbReference>
<dbReference type="EMBL" id="KN822249">
    <property type="protein sequence ID" value="KIM51597.1"/>
    <property type="molecule type" value="Genomic_DNA"/>
</dbReference>
<dbReference type="AlphaFoldDB" id="A0A0C2ZFG9"/>
<dbReference type="SUPFAM" id="SSF52047">
    <property type="entry name" value="RNI-like"/>
    <property type="match status" value="1"/>
</dbReference>
<proteinExistence type="predicted"/>
<name>A0A0C2ZFG9_9AGAM</name>
<dbReference type="InterPro" id="IPR032675">
    <property type="entry name" value="LRR_dom_sf"/>
</dbReference>